<keyword evidence="2" id="KW-1185">Reference proteome</keyword>
<comment type="caution">
    <text evidence="1">The sequence shown here is derived from an EMBL/GenBank/DDBJ whole genome shotgun (WGS) entry which is preliminary data.</text>
</comment>
<name>A0A3M2JHM2_9CELL</name>
<dbReference type="EMBL" id="RFFI01000017">
    <property type="protein sequence ID" value="RMI13322.1"/>
    <property type="molecule type" value="Genomic_DNA"/>
</dbReference>
<dbReference type="SUPFAM" id="SSF140453">
    <property type="entry name" value="EsxAB dimer-like"/>
    <property type="match status" value="1"/>
</dbReference>
<sequence length="96" mass="9703">MTSVGGFHVRTELGAMANELRGASDGIDAPMSGAPGAPDGGAATGTLADLLARLVAAADNLSMDAREASDRLDASRDAYAQVDTRAAAALDGLWRD</sequence>
<accession>A0A3M2JHM2</accession>
<proteinExistence type="predicted"/>
<dbReference type="AlphaFoldDB" id="A0A3M2JHM2"/>
<gene>
    <name evidence="1" type="ORF">EBM89_04775</name>
</gene>
<evidence type="ECO:0000313" key="1">
    <source>
        <dbReference type="EMBL" id="RMI13322.1"/>
    </source>
</evidence>
<evidence type="ECO:0000313" key="2">
    <source>
        <dbReference type="Proteomes" id="UP000269289"/>
    </source>
</evidence>
<organism evidence="1 2">
    <name type="scientific">Cellulomonas triticagri</name>
    <dbReference type="NCBI Taxonomy" id="2483352"/>
    <lineage>
        <taxon>Bacteria</taxon>
        <taxon>Bacillati</taxon>
        <taxon>Actinomycetota</taxon>
        <taxon>Actinomycetes</taxon>
        <taxon>Micrococcales</taxon>
        <taxon>Cellulomonadaceae</taxon>
        <taxon>Cellulomonas</taxon>
    </lineage>
</organism>
<dbReference type="Proteomes" id="UP000269289">
    <property type="component" value="Unassembled WGS sequence"/>
</dbReference>
<reference evidence="1 2" key="1">
    <citation type="submission" date="2018-10" db="EMBL/GenBank/DDBJ databases">
        <title>Isolation, diversity and antifungal activity of actinobacteria from wheat.</title>
        <authorList>
            <person name="Han C."/>
        </authorList>
    </citation>
    <scope>NUCLEOTIDE SEQUENCE [LARGE SCALE GENOMIC DNA]</scope>
    <source>
        <strain evidence="1 2">NEAU-YY56</strain>
    </source>
</reference>
<dbReference type="InterPro" id="IPR036689">
    <property type="entry name" value="ESAT-6-like_sf"/>
</dbReference>
<protein>
    <submittedName>
        <fullName evidence="1">Uncharacterized protein</fullName>
    </submittedName>
</protein>